<comment type="caution">
    <text evidence="2">The sequence shown here is derived from an EMBL/GenBank/DDBJ whole genome shotgun (WGS) entry which is preliminary data.</text>
</comment>
<evidence type="ECO:0000313" key="3">
    <source>
        <dbReference type="Proteomes" id="UP001242313"/>
    </source>
</evidence>
<name>A0ABU0FS44_9BACI</name>
<dbReference type="RefSeq" id="WP_307191331.1">
    <property type="nucleotide sequence ID" value="NZ_JAUSUN010000004.1"/>
</dbReference>
<accession>A0ABU0FS44</accession>
<gene>
    <name evidence="2" type="ORF">J2S25_000922</name>
</gene>
<feature type="domain" description="Antitoxin SocA-like Panacea" evidence="1">
    <location>
        <begin position="32"/>
        <end position="113"/>
    </location>
</feature>
<organism evidence="2 3">
    <name type="scientific">Mesobacillus stamsii</name>
    <dbReference type="NCBI Taxonomy" id="225347"/>
    <lineage>
        <taxon>Bacteria</taxon>
        <taxon>Bacillati</taxon>
        <taxon>Bacillota</taxon>
        <taxon>Bacilli</taxon>
        <taxon>Bacillales</taxon>
        <taxon>Bacillaceae</taxon>
        <taxon>Mesobacillus</taxon>
    </lineage>
</organism>
<dbReference type="Proteomes" id="UP001242313">
    <property type="component" value="Unassembled WGS sequence"/>
</dbReference>
<dbReference type="Pfam" id="PF13274">
    <property type="entry name" value="SocA_Panacea"/>
    <property type="match status" value="1"/>
</dbReference>
<protein>
    <submittedName>
        <fullName evidence="2">Phage-associated protein</fullName>
    </submittedName>
</protein>
<sequence>MAKDIIEIARSIQSFYTNILQKSDLTEMKMHKLLYFAQKKHYENFGEWLFEDDFQGWVHGPVNRKVRSSYFNIFVSEDSTNLTLEEELTIREIIFEYGDYPAEVLSEMSHDEDAYKISRQGLGPKEIGTRTIKKSDIIKDIITFDSDYSDECEVRQ</sequence>
<reference evidence="2 3" key="1">
    <citation type="submission" date="2023-07" db="EMBL/GenBank/DDBJ databases">
        <title>Genomic Encyclopedia of Type Strains, Phase IV (KMG-IV): sequencing the most valuable type-strain genomes for metagenomic binning, comparative biology and taxonomic classification.</title>
        <authorList>
            <person name="Goeker M."/>
        </authorList>
    </citation>
    <scope>NUCLEOTIDE SEQUENCE [LARGE SCALE GENOMIC DNA]</scope>
    <source>
        <strain evidence="2 3">DSM 19598</strain>
    </source>
</reference>
<keyword evidence="3" id="KW-1185">Reference proteome</keyword>
<dbReference type="InterPro" id="IPR025272">
    <property type="entry name" value="SocA_Panacea"/>
</dbReference>
<proteinExistence type="predicted"/>
<dbReference type="EMBL" id="JAUSUN010000004">
    <property type="protein sequence ID" value="MDQ0412742.1"/>
    <property type="molecule type" value="Genomic_DNA"/>
</dbReference>
<evidence type="ECO:0000313" key="2">
    <source>
        <dbReference type="EMBL" id="MDQ0412742.1"/>
    </source>
</evidence>
<evidence type="ECO:0000259" key="1">
    <source>
        <dbReference type="Pfam" id="PF13274"/>
    </source>
</evidence>